<dbReference type="Pfam" id="PF10082">
    <property type="entry name" value="BBP2_2"/>
    <property type="match status" value="1"/>
</dbReference>
<dbReference type="EMBL" id="WNKS01000002">
    <property type="protein sequence ID" value="MTV30063.1"/>
    <property type="molecule type" value="Genomic_DNA"/>
</dbReference>
<evidence type="ECO:0000313" key="4">
    <source>
        <dbReference type="Proteomes" id="UP000439113"/>
    </source>
</evidence>
<dbReference type="Proteomes" id="UP000439113">
    <property type="component" value="Unassembled WGS sequence"/>
</dbReference>
<evidence type="ECO:0000256" key="2">
    <source>
        <dbReference type="SAM" id="SignalP"/>
    </source>
</evidence>
<evidence type="ECO:0000256" key="1">
    <source>
        <dbReference type="SAM" id="MobiDB-lite"/>
    </source>
</evidence>
<organism evidence="3 4">
    <name type="scientific">Rhodoblastus acidophilus</name>
    <name type="common">Rhodopseudomonas acidophila</name>
    <dbReference type="NCBI Taxonomy" id="1074"/>
    <lineage>
        <taxon>Bacteria</taxon>
        <taxon>Pseudomonadati</taxon>
        <taxon>Pseudomonadota</taxon>
        <taxon>Alphaproteobacteria</taxon>
        <taxon>Hyphomicrobiales</taxon>
        <taxon>Rhodoblastaceae</taxon>
        <taxon>Rhodoblastus</taxon>
    </lineage>
</organism>
<feature type="signal peptide" evidence="2">
    <location>
        <begin position="1"/>
        <end position="47"/>
    </location>
</feature>
<dbReference type="AlphaFoldDB" id="A0A6N8DLH5"/>
<sequence>MPNAREGVIARRSSEVQVSSLPRRCVRRSALSLTALLALAPIWTACAQEFGQLPTPGSRQPAVNDALRLGDGDSTSFDGASTPPGGDLGGLSAQDAMDLRSGAANYGKPVTRKPGQKPPRKMPTPALRPLVPYPTSAEARRAAKLDHLPAPGDADYIAPSPTTAAPPLIPVRTRPKVEDKPYAPIGIDVGLLRVKPYFESDIGYNDNPGGTPNRIATPSAFTRQEMGVAAESDWSNHSFTGRLRLGYNDYFNAHYSDAPDGAGGFLLRLDVARDLKINVDGLYSVSTQGANSPNIINAGQLKNRPIIAILGGGLGVSKTFNRLELTLRGSVERDYWQDAYFTDGFTQNLSAYSYDAYGVGGRASYELTPGVKPFVEANVDTRLHDGAFWRDSTGVQARAGSTFEITRLLTGVVSVGYGQRNYRDPLLIPLRGPLLDSSLLWTATPLTRVTLRGTTTMDETTIPLSPGALTHAVNLQVAHDLMRNVTLTAMGGFTTSRYEGVNLIQTTYQSGLLAEYSLTRSVVIKGSFTHQRLDSNQPGSDYTANIIMVGLRLQR</sequence>
<reference evidence="3 4" key="1">
    <citation type="submission" date="2019-11" db="EMBL/GenBank/DDBJ databases">
        <title>Whole-genome sequence of a Rhodoblastus acidophilus DSM 142.</title>
        <authorList>
            <person name="Kyndt J.A."/>
            <person name="Meyer T.E."/>
        </authorList>
    </citation>
    <scope>NUCLEOTIDE SEQUENCE [LARGE SCALE GENOMIC DNA]</scope>
    <source>
        <strain evidence="3 4">DSM 142</strain>
    </source>
</reference>
<protein>
    <submittedName>
        <fullName evidence="3">Outer membrane beta-barrel protein</fullName>
    </submittedName>
</protein>
<dbReference type="InterPro" id="IPR018759">
    <property type="entry name" value="BBP2_2"/>
</dbReference>
<gene>
    <name evidence="3" type="ORF">GJ654_03535</name>
</gene>
<keyword evidence="2" id="KW-0732">Signal</keyword>
<feature type="region of interest" description="Disordered" evidence="1">
    <location>
        <begin position="55"/>
        <end position="131"/>
    </location>
</feature>
<feature type="compositionally biased region" description="Basic residues" evidence="1">
    <location>
        <begin position="110"/>
        <end position="120"/>
    </location>
</feature>
<name>A0A6N8DLH5_RHOAC</name>
<proteinExistence type="predicted"/>
<accession>A0A6N8DLH5</accession>
<feature type="chain" id="PRO_5026710379" evidence="2">
    <location>
        <begin position="48"/>
        <end position="555"/>
    </location>
</feature>
<dbReference type="OrthoDB" id="7398962at2"/>
<comment type="caution">
    <text evidence="3">The sequence shown here is derived from an EMBL/GenBank/DDBJ whole genome shotgun (WGS) entry which is preliminary data.</text>
</comment>
<evidence type="ECO:0000313" key="3">
    <source>
        <dbReference type="EMBL" id="MTV30063.1"/>
    </source>
</evidence>
<feature type="region of interest" description="Disordered" evidence="1">
    <location>
        <begin position="149"/>
        <end position="169"/>
    </location>
</feature>